<organism evidence="2 3">
    <name type="scientific">Beta vulgaris subsp. vulgaris</name>
    <name type="common">Beet</name>
    <dbReference type="NCBI Taxonomy" id="3555"/>
    <lineage>
        <taxon>Eukaryota</taxon>
        <taxon>Viridiplantae</taxon>
        <taxon>Streptophyta</taxon>
        <taxon>Embryophyta</taxon>
        <taxon>Tracheophyta</taxon>
        <taxon>Spermatophyta</taxon>
        <taxon>Magnoliopsida</taxon>
        <taxon>eudicotyledons</taxon>
        <taxon>Gunneridae</taxon>
        <taxon>Pentapetalae</taxon>
        <taxon>Caryophyllales</taxon>
        <taxon>Chenopodiaceae</taxon>
        <taxon>Betoideae</taxon>
        <taxon>Beta</taxon>
    </lineage>
</organism>
<dbReference type="Proteomes" id="UP000035740">
    <property type="component" value="Unassembled WGS sequence"/>
</dbReference>
<dbReference type="Gramene" id="KMS82288">
    <property type="protein sequence ID" value="KMS82288"/>
    <property type="gene ID" value="BVRB_034020"/>
</dbReference>
<keyword evidence="1" id="KW-1133">Transmembrane helix</keyword>
<gene>
    <name evidence="2" type="ORF">BVRB_034020</name>
</gene>
<sequence>LALLLATKVRGKIDTIGIRKELQIVTATFVIMQIFLVSLHPVEDSIIWNHDQDVDALEEQYGVEMVFSFWYEHTIKSIHIFLLIILVAVRPVLGILMHKDRFSSSRTVQQRLQEVSS</sequence>
<keyword evidence="3" id="KW-1185">Reference proteome</keyword>
<keyword evidence="1" id="KW-0812">Transmembrane</keyword>
<name>A0A0J8A3Q5_BETVV</name>
<proteinExistence type="predicted"/>
<accession>A0A0J8A3Q5</accession>
<feature type="transmembrane region" description="Helical" evidence="1">
    <location>
        <begin position="78"/>
        <end position="97"/>
    </location>
</feature>
<evidence type="ECO:0000256" key="1">
    <source>
        <dbReference type="SAM" id="Phobius"/>
    </source>
</evidence>
<protein>
    <submittedName>
        <fullName evidence="2">Uncharacterized protein</fullName>
    </submittedName>
</protein>
<evidence type="ECO:0000313" key="3">
    <source>
        <dbReference type="Proteomes" id="UP000035740"/>
    </source>
</evidence>
<feature type="transmembrane region" description="Helical" evidence="1">
    <location>
        <begin position="21"/>
        <end position="39"/>
    </location>
</feature>
<keyword evidence="1" id="KW-0472">Membrane</keyword>
<dbReference type="EMBL" id="KQ105900">
    <property type="protein sequence ID" value="KMS82288.1"/>
    <property type="molecule type" value="Genomic_DNA"/>
</dbReference>
<reference evidence="2 3" key="1">
    <citation type="journal article" date="2014" name="Nature">
        <title>The genome of the recently domesticated crop plant sugar beet (Beta vulgaris).</title>
        <authorList>
            <person name="Dohm J.C."/>
            <person name="Minoche A.E."/>
            <person name="Holtgrawe D."/>
            <person name="Capella-Gutierrez S."/>
            <person name="Zakrzewski F."/>
            <person name="Tafer H."/>
            <person name="Rupp O."/>
            <person name="Sorensen T.R."/>
            <person name="Stracke R."/>
            <person name="Reinhardt R."/>
            <person name="Goesmann A."/>
            <person name="Kraft T."/>
            <person name="Schulz B."/>
            <person name="Stadler P.F."/>
            <person name="Schmidt T."/>
            <person name="Gabaldon T."/>
            <person name="Lehrach H."/>
            <person name="Weisshaar B."/>
            <person name="Himmelbauer H."/>
        </authorList>
    </citation>
    <scope>NUCLEOTIDE SEQUENCE [LARGE SCALE GENOMIC DNA]</scope>
    <source>
        <tissue evidence="2">Taproot</tissue>
    </source>
</reference>
<feature type="non-terminal residue" evidence="2">
    <location>
        <position position="1"/>
    </location>
</feature>
<dbReference type="AlphaFoldDB" id="A0A0J8A3Q5"/>
<evidence type="ECO:0000313" key="2">
    <source>
        <dbReference type="EMBL" id="KMS82288.1"/>
    </source>
</evidence>